<sequence length="179" mass="20543">MPDWVLRLFGSVTVRVNETMAAWGELSGRLSSFEDSEDDCDLRATSKTETYVISYVDEEVLNLTPWYEIDRTSQVLPTERKQTQTMPTHGVLLEKASETSGYECESKETYCEVKYDHKDGKFEQSAYTRVMKVLSIMANHENLINWFSVDNPEGAEVLKITPHAKNVEKIIDSTYLKDK</sequence>
<organism evidence="1 2">
    <name type="scientific">Bursaphelenchus xylophilus</name>
    <name type="common">Pinewood nematode worm</name>
    <name type="synonym">Aphelenchoides xylophilus</name>
    <dbReference type="NCBI Taxonomy" id="6326"/>
    <lineage>
        <taxon>Eukaryota</taxon>
        <taxon>Metazoa</taxon>
        <taxon>Ecdysozoa</taxon>
        <taxon>Nematoda</taxon>
        <taxon>Chromadorea</taxon>
        <taxon>Rhabditida</taxon>
        <taxon>Tylenchina</taxon>
        <taxon>Tylenchomorpha</taxon>
        <taxon>Aphelenchoidea</taxon>
        <taxon>Aphelenchoididae</taxon>
        <taxon>Bursaphelenchus</taxon>
    </lineage>
</organism>
<comment type="caution">
    <text evidence="1">The sequence shown here is derived from an EMBL/GenBank/DDBJ whole genome shotgun (WGS) entry which is preliminary data.</text>
</comment>
<name>A0A811KFA3_BURXY</name>
<dbReference type="OrthoDB" id="5831124at2759"/>
<keyword evidence="2" id="KW-1185">Reference proteome</keyword>
<dbReference type="Proteomes" id="UP000582659">
    <property type="component" value="Unassembled WGS sequence"/>
</dbReference>
<protein>
    <submittedName>
        <fullName evidence="1">(pine wood nematode) hypothetical protein</fullName>
    </submittedName>
</protein>
<reference evidence="1" key="1">
    <citation type="submission" date="2020-09" db="EMBL/GenBank/DDBJ databases">
        <authorList>
            <person name="Kikuchi T."/>
        </authorList>
    </citation>
    <scope>NUCLEOTIDE SEQUENCE</scope>
    <source>
        <strain evidence="1">Ka4C1</strain>
    </source>
</reference>
<dbReference type="EMBL" id="CAJFDI010000002">
    <property type="protein sequence ID" value="CAD5213992.1"/>
    <property type="molecule type" value="Genomic_DNA"/>
</dbReference>
<dbReference type="EMBL" id="CAJFCV020000002">
    <property type="protein sequence ID" value="CAG9093858.1"/>
    <property type="molecule type" value="Genomic_DNA"/>
</dbReference>
<evidence type="ECO:0000313" key="2">
    <source>
        <dbReference type="Proteomes" id="UP000659654"/>
    </source>
</evidence>
<dbReference type="AlphaFoldDB" id="A0A811KFA3"/>
<gene>
    <name evidence="1" type="ORF">BXYJ_LOCUS3307</name>
</gene>
<proteinExistence type="predicted"/>
<evidence type="ECO:0000313" key="1">
    <source>
        <dbReference type="EMBL" id="CAD5213992.1"/>
    </source>
</evidence>
<accession>A0A811KFA3</accession>
<dbReference type="Proteomes" id="UP000659654">
    <property type="component" value="Unassembled WGS sequence"/>
</dbReference>